<protein>
    <submittedName>
        <fullName evidence="3">Transglutaminase-like putative cysteine protease</fullName>
    </submittedName>
</protein>
<feature type="transmembrane region" description="Helical" evidence="1">
    <location>
        <begin position="35"/>
        <end position="56"/>
    </location>
</feature>
<name>A0A3M0A1C9_9GAMM</name>
<evidence type="ECO:0000313" key="3">
    <source>
        <dbReference type="EMBL" id="RMA78961.1"/>
    </source>
</evidence>
<dbReference type="PANTHER" id="PTHR42736:SF1">
    <property type="entry name" value="PROTEIN-GLUTAMINE GAMMA-GLUTAMYLTRANSFERASE"/>
    <property type="match status" value="1"/>
</dbReference>
<proteinExistence type="predicted"/>
<feature type="transmembrane region" description="Helical" evidence="1">
    <location>
        <begin position="6"/>
        <end position="23"/>
    </location>
</feature>
<dbReference type="Pfam" id="PF01841">
    <property type="entry name" value="Transglut_core"/>
    <property type="match status" value="1"/>
</dbReference>
<keyword evidence="3" id="KW-0645">Protease</keyword>
<dbReference type="Pfam" id="PF13559">
    <property type="entry name" value="DUF4129"/>
    <property type="match status" value="1"/>
</dbReference>
<evidence type="ECO:0000256" key="1">
    <source>
        <dbReference type="SAM" id="Phobius"/>
    </source>
</evidence>
<dbReference type="GO" id="GO:0008233">
    <property type="term" value="F:peptidase activity"/>
    <property type="evidence" value="ECO:0007669"/>
    <property type="project" value="UniProtKB-KW"/>
</dbReference>
<dbReference type="InterPro" id="IPR025403">
    <property type="entry name" value="TgpA-like_C"/>
</dbReference>
<keyword evidence="1" id="KW-0472">Membrane</keyword>
<dbReference type="Gene3D" id="3.10.620.30">
    <property type="match status" value="1"/>
</dbReference>
<dbReference type="RefSeq" id="WP_170150853.1">
    <property type="nucleotide sequence ID" value="NZ_REFJ01000005.1"/>
</dbReference>
<gene>
    <name evidence="3" type="ORF">DFR27_2302</name>
</gene>
<dbReference type="Proteomes" id="UP000267187">
    <property type="component" value="Unassembled WGS sequence"/>
</dbReference>
<dbReference type="SUPFAM" id="SSF54001">
    <property type="entry name" value="Cysteine proteinases"/>
    <property type="match status" value="1"/>
</dbReference>
<dbReference type="InterPro" id="IPR002931">
    <property type="entry name" value="Transglutaminase-like"/>
</dbReference>
<evidence type="ECO:0000313" key="4">
    <source>
        <dbReference type="Proteomes" id="UP000267187"/>
    </source>
</evidence>
<keyword evidence="3" id="KW-0378">Hydrolase</keyword>
<organism evidence="3 4">
    <name type="scientific">Umboniibacter marinipuniceus</name>
    <dbReference type="NCBI Taxonomy" id="569599"/>
    <lineage>
        <taxon>Bacteria</taxon>
        <taxon>Pseudomonadati</taxon>
        <taxon>Pseudomonadota</taxon>
        <taxon>Gammaproteobacteria</taxon>
        <taxon>Cellvibrionales</taxon>
        <taxon>Cellvibrionaceae</taxon>
        <taxon>Umboniibacter</taxon>
    </lineage>
</organism>
<keyword evidence="1" id="KW-1133">Transmembrane helix</keyword>
<feature type="transmembrane region" description="Helical" evidence="1">
    <location>
        <begin position="158"/>
        <end position="183"/>
    </location>
</feature>
<dbReference type="InterPro" id="IPR038765">
    <property type="entry name" value="Papain-like_cys_pep_sf"/>
</dbReference>
<feature type="domain" description="Transglutaminase-like" evidence="2">
    <location>
        <begin position="395"/>
        <end position="466"/>
    </location>
</feature>
<dbReference type="PANTHER" id="PTHR42736">
    <property type="entry name" value="PROTEIN-GLUTAMINE GAMMA-GLUTAMYLTRANSFERASE"/>
    <property type="match status" value="1"/>
</dbReference>
<comment type="caution">
    <text evidence="3">The sequence shown here is derived from an EMBL/GenBank/DDBJ whole genome shotgun (WGS) entry which is preliminary data.</text>
</comment>
<feature type="transmembrane region" description="Helical" evidence="1">
    <location>
        <begin position="128"/>
        <end position="146"/>
    </location>
</feature>
<keyword evidence="4" id="KW-1185">Reference proteome</keyword>
<keyword evidence="1" id="KW-0812">Transmembrane</keyword>
<sequence length="628" mass="70045">MAKLPINRFQLAALAGVIIFAYLPFSTELAWGVNLAVPILLLARVAVSFGWVASLAKYQKLVLVVAGISIIAMSYSSVFSLDAMVSLLLIMWSAKFLEAQRLRDAYILLLLAFFVAFCGLLYAQTLLFSLWALALCLASLSILVFVHSNRFRQSLATATSTGIASLVIASMLFVLLPATGSLWQIPLQRDRAVTGLSDRVSPGDIASLAQSNATAFRVEKARGDYPPPRDRYWRALVLDYFDGRAWRTGRYSPAGYAPQRMTNCEHSDYEYTVTVEPHFQPWLFQLQGADSPSAELRRYSNQTLRAEQPLAQRLSYRLCEAQQHELGQGLLTQDQRNYYLRLSDNNPMATAWGQELAQLASTEAVVEAVLQHYFYNATYTLEPPGLGADSVDEFLFQTQRGFCEHFASSFSFVMRAAGIPSRVVVGYQGGEESPFEPYLRVAQSDAHAWAEIFVDGQGWVQVDPTAYVAPERIERGLDGDGEAVSWLADQGWLQSSSNELLRRLALRLDAVNYRFANWVSGFNEQRRQGWLDGVGIASLWQSAAVLFAAILVCISGSLGWQKWRDRPRYSAAAKRYRRALKVVMRSGIQPNAGETPQQFLTRVEATEPSLASALAIATQRYYQEEYGG</sequence>
<dbReference type="Pfam" id="PF11992">
    <property type="entry name" value="TgpA_N"/>
    <property type="match status" value="1"/>
</dbReference>
<dbReference type="InterPro" id="IPR021878">
    <property type="entry name" value="TgpA_N"/>
</dbReference>
<dbReference type="EMBL" id="REFJ01000005">
    <property type="protein sequence ID" value="RMA78961.1"/>
    <property type="molecule type" value="Genomic_DNA"/>
</dbReference>
<dbReference type="InterPro" id="IPR052901">
    <property type="entry name" value="Bact_TGase-like"/>
</dbReference>
<feature type="transmembrane region" description="Helical" evidence="1">
    <location>
        <begin position="104"/>
        <end position="122"/>
    </location>
</feature>
<feature type="transmembrane region" description="Helical" evidence="1">
    <location>
        <begin position="62"/>
        <end position="92"/>
    </location>
</feature>
<dbReference type="GO" id="GO:0006508">
    <property type="term" value="P:proteolysis"/>
    <property type="evidence" value="ECO:0007669"/>
    <property type="project" value="UniProtKB-KW"/>
</dbReference>
<evidence type="ECO:0000259" key="2">
    <source>
        <dbReference type="SMART" id="SM00460"/>
    </source>
</evidence>
<reference evidence="3 4" key="1">
    <citation type="submission" date="2018-10" db="EMBL/GenBank/DDBJ databases">
        <title>Genomic Encyclopedia of Type Strains, Phase IV (KMG-IV): sequencing the most valuable type-strain genomes for metagenomic binning, comparative biology and taxonomic classification.</title>
        <authorList>
            <person name="Goeker M."/>
        </authorList>
    </citation>
    <scope>NUCLEOTIDE SEQUENCE [LARGE SCALE GENOMIC DNA]</scope>
    <source>
        <strain evidence="3 4">DSM 25080</strain>
    </source>
</reference>
<dbReference type="SMART" id="SM00460">
    <property type="entry name" value="TGc"/>
    <property type="match status" value="1"/>
</dbReference>
<feature type="transmembrane region" description="Helical" evidence="1">
    <location>
        <begin position="539"/>
        <end position="560"/>
    </location>
</feature>
<accession>A0A3M0A1C9</accession>
<dbReference type="AlphaFoldDB" id="A0A3M0A1C9"/>